<evidence type="ECO:0000313" key="5">
    <source>
        <dbReference type="Proteomes" id="UP001434337"/>
    </source>
</evidence>
<feature type="transmembrane region" description="Helical" evidence="2">
    <location>
        <begin position="225"/>
        <end position="246"/>
    </location>
</feature>
<feature type="transmembrane region" description="Helical" evidence="2">
    <location>
        <begin position="28"/>
        <end position="57"/>
    </location>
</feature>
<evidence type="ECO:0000256" key="2">
    <source>
        <dbReference type="SAM" id="Phobius"/>
    </source>
</evidence>
<keyword evidence="2" id="KW-1133">Transmembrane helix</keyword>
<sequence>MTTPTLKQGTLTLADHFTGTLHTYKAKFWLFISLALAPMAVLVAALVIVSLIVAAALAATGVDASGPSLGILLLGGLAFFAVLFGVMLFQYRCQAMTSLATRDLSAGYEPGWRDLMERTRGFSGRMALLLLALLAAAFAVYALLAAIIVVPLIQASVTGDDEAAVAVLGTMAFVMLLFLALGVVAVFLNVRWLYLIPAMGIEQVSGFDGLRSSWRLTRGAFWPTLGYYLLIGLAISIPSYVISMLLQVLLMPLTAASQTGNDVSAAAIVGAVVAGLLQFLLTVVLQPVTAIFITVMYLNRHRQLAGEPPSYAYGQGFGPGPGPQGYGPQGYGPQGYGPQGSGPAPQA</sequence>
<feature type="compositionally biased region" description="Gly residues" evidence="1">
    <location>
        <begin position="315"/>
        <end position="340"/>
    </location>
</feature>
<protein>
    <submittedName>
        <fullName evidence="4">Glycerophosphoryl diester phosphodiesterase membrane domain-containing protein</fullName>
    </submittedName>
</protein>
<gene>
    <name evidence="4" type="ORF">PCC79_15245</name>
</gene>
<dbReference type="EMBL" id="CP115965">
    <property type="protein sequence ID" value="WZW98225.1"/>
    <property type="molecule type" value="Genomic_DNA"/>
</dbReference>
<dbReference type="Proteomes" id="UP001434337">
    <property type="component" value="Chromosome"/>
</dbReference>
<feature type="transmembrane region" description="Helical" evidence="2">
    <location>
        <begin position="266"/>
        <end position="298"/>
    </location>
</feature>
<feature type="transmembrane region" description="Helical" evidence="2">
    <location>
        <begin position="69"/>
        <end position="89"/>
    </location>
</feature>
<dbReference type="Pfam" id="PF10110">
    <property type="entry name" value="GPDPase_memb"/>
    <property type="match status" value="1"/>
</dbReference>
<evidence type="ECO:0000313" key="4">
    <source>
        <dbReference type="EMBL" id="WZW98225.1"/>
    </source>
</evidence>
<dbReference type="RefSeq" id="WP_342372331.1">
    <property type="nucleotide sequence ID" value="NZ_CP115965.1"/>
</dbReference>
<reference evidence="4 5" key="1">
    <citation type="journal article" date="2023" name="Environ Microbiome">
        <title>A coral-associated actinobacterium mitigates coral bleaching under heat stress.</title>
        <authorList>
            <person name="Li J."/>
            <person name="Zou Y."/>
            <person name="Li Q."/>
            <person name="Zhang J."/>
            <person name="Bourne D.G."/>
            <person name="Lyu Y."/>
            <person name="Liu C."/>
            <person name="Zhang S."/>
        </authorList>
    </citation>
    <scope>NUCLEOTIDE SEQUENCE [LARGE SCALE GENOMIC DNA]</scope>
    <source>
        <strain evidence="4 5">SCSIO 13291</strain>
    </source>
</reference>
<feature type="domain" description="Glycerophosphoryl diester phosphodiesterase membrane" evidence="3">
    <location>
        <begin position="170"/>
        <end position="304"/>
    </location>
</feature>
<keyword evidence="5" id="KW-1185">Reference proteome</keyword>
<feature type="region of interest" description="Disordered" evidence="1">
    <location>
        <begin position="312"/>
        <end position="347"/>
    </location>
</feature>
<accession>A0ABZ3C8Y7</accession>
<proteinExistence type="predicted"/>
<evidence type="ECO:0000256" key="1">
    <source>
        <dbReference type="SAM" id="MobiDB-lite"/>
    </source>
</evidence>
<keyword evidence="2" id="KW-0812">Transmembrane</keyword>
<feature type="transmembrane region" description="Helical" evidence="2">
    <location>
        <begin position="126"/>
        <end position="153"/>
    </location>
</feature>
<name>A0ABZ3C8Y7_9ACTN</name>
<dbReference type="InterPro" id="IPR018476">
    <property type="entry name" value="GlyceroP-diester-Pdiesterase_M"/>
</dbReference>
<feature type="transmembrane region" description="Helical" evidence="2">
    <location>
        <begin position="165"/>
        <end position="190"/>
    </location>
</feature>
<evidence type="ECO:0000259" key="3">
    <source>
        <dbReference type="Pfam" id="PF10110"/>
    </source>
</evidence>
<keyword evidence="2" id="KW-0472">Membrane</keyword>
<organism evidence="4 5">
    <name type="scientific">Propioniciclava soli</name>
    <dbReference type="NCBI Taxonomy" id="2775081"/>
    <lineage>
        <taxon>Bacteria</taxon>
        <taxon>Bacillati</taxon>
        <taxon>Actinomycetota</taxon>
        <taxon>Actinomycetes</taxon>
        <taxon>Propionibacteriales</taxon>
        <taxon>Propionibacteriaceae</taxon>
        <taxon>Propioniciclava</taxon>
    </lineage>
</organism>